<sequence>YETEYGIPAMYITELYALAMGFTPEDIGLKFHRTRLKSTLEKLRL</sequence>
<proteinExistence type="predicted"/>
<dbReference type="EMBL" id="BARW01019914">
    <property type="protein sequence ID" value="GAJ00685.1"/>
    <property type="molecule type" value="Genomic_DNA"/>
</dbReference>
<feature type="non-terminal residue" evidence="1">
    <location>
        <position position="1"/>
    </location>
</feature>
<dbReference type="AlphaFoldDB" id="X1V714"/>
<gene>
    <name evidence="1" type="ORF">S12H4_33741</name>
</gene>
<organism evidence="1">
    <name type="scientific">marine sediment metagenome</name>
    <dbReference type="NCBI Taxonomy" id="412755"/>
    <lineage>
        <taxon>unclassified sequences</taxon>
        <taxon>metagenomes</taxon>
        <taxon>ecological metagenomes</taxon>
    </lineage>
</organism>
<accession>X1V714</accession>
<name>X1V714_9ZZZZ</name>
<reference evidence="1" key="1">
    <citation type="journal article" date="2014" name="Front. Microbiol.">
        <title>High frequency of phylogenetically diverse reductive dehalogenase-homologous genes in deep subseafloor sedimentary metagenomes.</title>
        <authorList>
            <person name="Kawai M."/>
            <person name="Futagami T."/>
            <person name="Toyoda A."/>
            <person name="Takaki Y."/>
            <person name="Nishi S."/>
            <person name="Hori S."/>
            <person name="Arai W."/>
            <person name="Tsubouchi T."/>
            <person name="Morono Y."/>
            <person name="Uchiyama I."/>
            <person name="Ito T."/>
            <person name="Fujiyama A."/>
            <person name="Inagaki F."/>
            <person name="Takami H."/>
        </authorList>
    </citation>
    <scope>NUCLEOTIDE SEQUENCE</scope>
    <source>
        <strain evidence="1">Expedition CK06-06</strain>
    </source>
</reference>
<comment type="caution">
    <text evidence="1">The sequence shown here is derived from an EMBL/GenBank/DDBJ whole genome shotgun (WGS) entry which is preliminary data.</text>
</comment>
<protein>
    <submittedName>
        <fullName evidence="1">Uncharacterized protein</fullName>
    </submittedName>
</protein>
<evidence type="ECO:0000313" key="1">
    <source>
        <dbReference type="EMBL" id="GAJ00685.1"/>
    </source>
</evidence>